<name>A0A1D1XG33_9ARAE</name>
<dbReference type="InterPro" id="IPR051049">
    <property type="entry name" value="Dienelactone_hydrolase-like"/>
</dbReference>
<dbReference type="InterPro" id="IPR002925">
    <property type="entry name" value="Dienelactn_hydro"/>
</dbReference>
<dbReference type="PANTHER" id="PTHR46623">
    <property type="entry name" value="CARBOXYMETHYLENEBUTENOLIDASE-RELATED"/>
    <property type="match status" value="1"/>
</dbReference>
<dbReference type="GO" id="GO:0016787">
    <property type="term" value="F:hydrolase activity"/>
    <property type="evidence" value="ECO:0007669"/>
    <property type="project" value="InterPro"/>
</dbReference>
<organism evidence="2">
    <name type="scientific">Anthurium amnicola</name>
    <dbReference type="NCBI Taxonomy" id="1678845"/>
    <lineage>
        <taxon>Eukaryota</taxon>
        <taxon>Viridiplantae</taxon>
        <taxon>Streptophyta</taxon>
        <taxon>Embryophyta</taxon>
        <taxon>Tracheophyta</taxon>
        <taxon>Spermatophyta</taxon>
        <taxon>Magnoliopsida</taxon>
        <taxon>Liliopsida</taxon>
        <taxon>Araceae</taxon>
        <taxon>Pothoideae</taxon>
        <taxon>Potheae</taxon>
        <taxon>Anthurium</taxon>
    </lineage>
</organism>
<protein>
    <submittedName>
        <fullName evidence="2">Protein usf</fullName>
    </submittedName>
</protein>
<dbReference type="InterPro" id="IPR029058">
    <property type="entry name" value="AB_hydrolase_fold"/>
</dbReference>
<proteinExistence type="predicted"/>
<dbReference type="AlphaFoldDB" id="A0A1D1XG33"/>
<dbReference type="PANTHER" id="PTHR46623:SF6">
    <property type="entry name" value="ALPHA_BETA-HYDROLASES SUPERFAMILY PROTEIN"/>
    <property type="match status" value="1"/>
</dbReference>
<feature type="domain" description="Dienelactone hydrolase" evidence="1">
    <location>
        <begin position="52"/>
        <end position="272"/>
    </location>
</feature>
<dbReference type="SUPFAM" id="SSF53474">
    <property type="entry name" value="alpha/beta-Hydrolases"/>
    <property type="match status" value="1"/>
</dbReference>
<accession>A0A1D1XG33</accession>
<sequence length="274" mass="29517">MALVRALISPLATRPVARLASRFPASRAMASSAVSPDPRFQKVQIHREDTTFDAYVAGKENAPGIVVLQEWWGVDFEVKNNALKIASLEPGYKVLIPDLYHGKVGLDAAEAQHLMDGLDWQGAVKDIQASAKWLKSNGSQKVGVTGFCMGGALSIASAVLVPEVDAAVAFYGVPSSELADPSLAKAPIQAHFGELDNIVGFSDVTAAKALEEKLKLSGVPFEVHIYPGCGHAFLNMSPDGVKRRKELGWTDEDPEAVKLAWSRFTSWMGKYLPA</sequence>
<evidence type="ECO:0000259" key="1">
    <source>
        <dbReference type="Pfam" id="PF01738"/>
    </source>
</evidence>
<dbReference type="Pfam" id="PF01738">
    <property type="entry name" value="DLH"/>
    <property type="match status" value="1"/>
</dbReference>
<evidence type="ECO:0000313" key="2">
    <source>
        <dbReference type="EMBL" id="JAT41360.1"/>
    </source>
</evidence>
<gene>
    <name evidence="2" type="primary">usf_2</name>
    <name evidence="2" type="ORF">g.94920</name>
</gene>
<dbReference type="Gene3D" id="3.40.50.1820">
    <property type="entry name" value="alpha/beta hydrolase"/>
    <property type="match status" value="1"/>
</dbReference>
<reference evidence="2" key="1">
    <citation type="submission" date="2015-07" db="EMBL/GenBank/DDBJ databases">
        <title>Transcriptome Assembly of Anthurium amnicola.</title>
        <authorList>
            <person name="Suzuki J."/>
        </authorList>
    </citation>
    <scope>NUCLEOTIDE SEQUENCE</scope>
</reference>
<dbReference type="EMBL" id="GDJX01026576">
    <property type="protein sequence ID" value="JAT41360.1"/>
    <property type="molecule type" value="Transcribed_RNA"/>
</dbReference>